<keyword evidence="2" id="KW-1185">Reference proteome</keyword>
<organism evidence="1 2">
    <name type="scientific">Entomophthora muscae</name>
    <dbReference type="NCBI Taxonomy" id="34485"/>
    <lineage>
        <taxon>Eukaryota</taxon>
        <taxon>Fungi</taxon>
        <taxon>Fungi incertae sedis</taxon>
        <taxon>Zoopagomycota</taxon>
        <taxon>Entomophthoromycotina</taxon>
        <taxon>Entomophthoromycetes</taxon>
        <taxon>Entomophthorales</taxon>
        <taxon>Entomophthoraceae</taxon>
        <taxon>Entomophthora</taxon>
    </lineage>
</organism>
<dbReference type="EMBL" id="QTSX02005863">
    <property type="protein sequence ID" value="KAJ9056852.1"/>
    <property type="molecule type" value="Genomic_DNA"/>
</dbReference>
<gene>
    <name evidence="1" type="primary">RIC1_3</name>
    <name evidence="1" type="ORF">DSO57_1028672</name>
</gene>
<evidence type="ECO:0000313" key="2">
    <source>
        <dbReference type="Proteomes" id="UP001165960"/>
    </source>
</evidence>
<sequence>MHQSTRANPHSWWIRNPGRFFSLQLTNTVAVEAGIRCFISLEDEMLVATQKNASIVNYSWKDKVLLGSLNLAQDAASFMNPADVMVNQMVYDPIQAVFGWLTTDGSVYIVKRKISLEAFASGTPYEWQGAPCHSCDGTPETYAFMISINPQHYLVAAVMRSNIIVVYSYGKSGLVGRKSHTISVGSQVTCLSWSDSGMSLAVGTASKGLMVFGVYDTVADVTTSSAYFACELEQNDDPYTQRVHCLSWCSEDLEILAVSSLPDHQKGKFYSLPFSRVASSTQLTSDNALFPTLFSSSKVIMDFFVQTKHGSINPNAMTHSAQIPHTYELDNSPIKYVSRSRDGQFLAVAGRRGLAHYSLLSQKWKLFNNHNQEQSIRCIGGMVWYKNTLIVGCKVVGVAWYQIKFFPREKNLDLLYALCTLDIQSYPVYLNMIDNWLLVYTADNLLTFFDVASDINGRITSVNVVQKISLEGVVKSPQTVRAVAWFPEDLRSCFPKMMVLMGGALLLFTPDTTDAASTPRYKITQIAEKISHFQVLNTSLAGLHFSLWAYCQGKINIWYQLSHLADPQVQTFNIPFHPLTLDIKQGLAFGVEQSAHDSSLIPGIYFTPSFKSHIIFHQILDHLVTHALDQEAYLFSINYEPYPYFGYGLEILLHDILVRAPEDLPKATNLIRQFPHFPEVVVSCARKIEVALWEQLFEIVGSPYLLFEQCLASRRFEAASSCLIILHTLEPAHVSASASAELLRCAVKDQNMALFHNVARFVARIEDSPDLDFLASHLKGLVMNTKEPGSSAEAEPDSEPSDSPQTTPQS</sequence>
<protein>
    <submittedName>
        <fullName evidence="1">WD40 repeat protein</fullName>
    </submittedName>
</protein>
<evidence type="ECO:0000313" key="1">
    <source>
        <dbReference type="EMBL" id="KAJ9056852.1"/>
    </source>
</evidence>
<comment type="caution">
    <text evidence="1">The sequence shown here is derived from an EMBL/GenBank/DDBJ whole genome shotgun (WGS) entry which is preliminary data.</text>
</comment>
<dbReference type="Proteomes" id="UP001165960">
    <property type="component" value="Unassembled WGS sequence"/>
</dbReference>
<reference evidence="1" key="1">
    <citation type="submission" date="2022-04" db="EMBL/GenBank/DDBJ databases">
        <title>Genome of the entomopathogenic fungus Entomophthora muscae.</title>
        <authorList>
            <person name="Elya C."/>
            <person name="Lovett B.R."/>
            <person name="Lee E."/>
            <person name="Macias A.M."/>
            <person name="Hajek A.E."/>
            <person name="De Bivort B.L."/>
            <person name="Kasson M.T."/>
            <person name="De Fine Licht H.H."/>
            <person name="Stajich J.E."/>
        </authorList>
    </citation>
    <scope>NUCLEOTIDE SEQUENCE</scope>
    <source>
        <strain evidence="1">Berkeley</strain>
    </source>
</reference>
<accession>A0ACC2S3R2</accession>
<name>A0ACC2S3R2_9FUNG</name>
<proteinExistence type="predicted"/>